<sequence length="203" mass="23378">MVESCKYVISYFPIDGRAYVARCLLALSGAKWKNDFPKWPQQKSEFPFHRLPILTEIDENGSKFVISESHVIERYLATKYCLVPSSGPKELVICDMYVEKINCSIEDCTKLFSSLEKEVLKEKLLKGIDFLLNMHEEILNSHNGTFYFGEKILLPDICMLLLYNLSKSFDCHHGFDKSKFPKIMDLIHAVATNEKIANVQNDK</sequence>
<dbReference type="Gene3D" id="3.40.30.10">
    <property type="entry name" value="Glutaredoxin"/>
    <property type="match status" value="1"/>
</dbReference>
<dbReference type="InterPro" id="IPR036249">
    <property type="entry name" value="Thioredoxin-like_sf"/>
</dbReference>
<dbReference type="AlphaFoldDB" id="A0A1R0GUA7"/>
<evidence type="ECO:0000313" key="3">
    <source>
        <dbReference type="EMBL" id="OLY80428.1"/>
    </source>
</evidence>
<dbReference type="SUPFAM" id="SSF47616">
    <property type="entry name" value="GST C-terminal domain-like"/>
    <property type="match status" value="1"/>
</dbReference>
<dbReference type="Pfam" id="PF14497">
    <property type="entry name" value="GST_C_3"/>
    <property type="match status" value="1"/>
</dbReference>
<dbReference type="PANTHER" id="PTHR11571">
    <property type="entry name" value="GLUTATHIONE S-TRANSFERASE"/>
    <property type="match status" value="1"/>
</dbReference>
<dbReference type="SFLD" id="SFLDS00019">
    <property type="entry name" value="Glutathione_Transferase_(cytos"/>
    <property type="match status" value="1"/>
</dbReference>
<dbReference type="InterPro" id="IPR010987">
    <property type="entry name" value="Glutathione-S-Trfase_C-like"/>
</dbReference>
<feature type="domain" description="GST C-terminal" evidence="2">
    <location>
        <begin position="87"/>
        <end position="203"/>
    </location>
</feature>
<dbReference type="STRING" id="133383.A0A1R0GUA7"/>
<comment type="caution">
    <text evidence="3">The sequence shown here is derived from an EMBL/GenBank/DDBJ whole genome shotgun (WGS) entry which is preliminary data.</text>
</comment>
<keyword evidence="3" id="KW-0808">Transferase</keyword>
<dbReference type="Proteomes" id="UP000187455">
    <property type="component" value="Unassembled WGS sequence"/>
</dbReference>
<proteinExistence type="predicted"/>
<protein>
    <submittedName>
        <fullName evidence="3">Glutathione S-transferase P 1</fullName>
    </submittedName>
</protein>
<accession>A0A1R0GUA7</accession>
<dbReference type="Gene3D" id="1.20.1050.10">
    <property type="match status" value="1"/>
</dbReference>
<evidence type="ECO:0000313" key="4">
    <source>
        <dbReference type="Proteomes" id="UP000187455"/>
    </source>
</evidence>
<dbReference type="InterPro" id="IPR050213">
    <property type="entry name" value="GST_superfamily"/>
</dbReference>
<dbReference type="InterPro" id="IPR040079">
    <property type="entry name" value="Glutathione_S-Trfase"/>
</dbReference>
<evidence type="ECO:0000259" key="1">
    <source>
        <dbReference type="PROSITE" id="PS50404"/>
    </source>
</evidence>
<feature type="domain" description="GST N-terminal" evidence="1">
    <location>
        <begin position="5"/>
        <end position="84"/>
    </location>
</feature>
<dbReference type="OrthoDB" id="414243at2759"/>
<dbReference type="InterPro" id="IPR004046">
    <property type="entry name" value="GST_C"/>
</dbReference>
<dbReference type="GO" id="GO:0004364">
    <property type="term" value="F:glutathione transferase activity"/>
    <property type="evidence" value="ECO:0007669"/>
    <property type="project" value="TreeGrafter"/>
</dbReference>
<organism evidence="3 4">
    <name type="scientific">Smittium mucronatum</name>
    <dbReference type="NCBI Taxonomy" id="133383"/>
    <lineage>
        <taxon>Eukaryota</taxon>
        <taxon>Fungi</taxon>
        <taxon>Fungi incertae sedis</taxon>
        <taxon>Zoopagomycota</taxon>
        <taxon>Kickxellomycotina</taxon>
        <taxon>Harpellomycetes</taxon>
        <taxon>Harpellales</taxon>
        <taxon>Legeriomycetaceae</taxon>
        <taxon>Smittium</taxon>
    </lineage>
</organism>
<dbReference type="EMBL" id="LSSL01003483">
    <property type="protein sequence ID" value="OLY80428.1"/>
    <property type="molecule type" value="Genomic_DNA"/>
</dbReference>
<name>A0A1R0GUA7_9FUNG</name>
<gene>
    <name evidence="3" type="ORF">AYI68_g5475</name>
</gene>
<keyword evidence="4" id="KW-1185">Reference proteome</keyword>
<dbReference type="InterPro" id="IPR004045">
    <property type="entry name" value="Glutathione_S-Trfase_N"/>
</dbReference>
<evidence type="ECO:0000259" key="2">
    <source>
        <dbReference type="PROSITE" id="PS50405"/>
    </source>
</evidence>
<dbReference type="PROSITE" id="PS50404">
    <property type="entry name" value="GST_NTER"/>
    <property type="match status" value="1"/>
</dbReference>
<dbReference type="PROSITE" id="PS50405">
    <property type="entry name" value="GST_CTER"/>
    <property type="match status" value="1"/>
</dbReference>
<dbReference type="PANTHER" id="PTHR11571:SF150">
    <property type="entry name" value="GLUTATHIONE S-TRANSFERASE"/>
    <property type="match status" value="1"/>
</dbReference>
<dbReference type="GO" id="GO:0006749">
    <property type="term" value="P:glutathione metabolic process"/>
    <property type="evidence" value="ECO:0007669"/>
    <property type="project" value="TreeGrafter"/>
</dbReference>
<reference evidence="3 4" key="1">
    <citation type="journal article" date="2016" name="Mol. Biol. Evol.">
        <title>Genome-Wide Survey of Gut Fungi (Harpellales) Reveals the First Horizontally Transferred Ubiquitin Gene from a Mosquito Host.</title>
        <authorList>
            <person name="Wang Y."/>
            <person name="White M.M."/>
            <person name="Kvist S."/>
            <person name="Moncalvo J.M."/>
        </authorList>
    </citation>
    <scope>NUCLEOTIDE SEQUENCE [LARGE SCALE GENOMIC DNA]</scope>
    <source>
        <strain evidence="3 4">ALG-7-W6</strain>
    </source>
</reference>
<dbReference type="InterPro" id="IPR036282">
    <property type="entry name" value="Glutathione-S-Trfase_C_sf"/>
</dbReference>
<dbReference type="SUPFAM" id="SSF52833">
    <property type="entry name" value="Thioredoxin-like"/>
    <property type="match status" value="1"/>
</dbReference>